<keyword evidence="7" id="KW-1185">Reference proteome</keyword>
<evidence type="ECO:0000256" key="1">
    <source>
        <dbReference type="ARBA" id="ARBA00009275"/>
    </source>
</evidence>
<sequence length="563" mass="61101">MLETSSGQPFQMLRYPKNEFLLPYIKLEAPLLIRPLLPLDKTKPKQTKPREREANGSQRLPLCSRESSEASSQGCPLMVTFSRTAVSKFCKARGRLRIHRSIRESIHPSRRKSPREPPRGKPPPHPGCRALPAGPAGPCAGTVPLPFPLPAHPERVRLGGGPAGLSLRQGPHEGRAQLQHGAQPAPRAAAHPRVPPRLPRPRLRARRLRLRRRLHFPPGTRGKCRPGSGTRGRPVPSRRARHGGAGGLSLPPGRGLLPAGEARRPGGVPSAGRGPALRRCVSLAGRGGRGAGGGAGEAGRSAGTLCPRPRRSQRAGGLCVPQAAVSALVVVSEQAGEFRSVVELSERFPGFVLPCLGVHPVQEISPEEQRSVTLKDLDAALPLIELYKDKLVGIGEVGLDFTPRFASTDEQKEGQRQVLIKQIELARRLDLPLNVHSRSAGRPTINLLKEQGATKVLLHAFDGKPSVAMEGVRAGYYFSIPPSIVRSEQKQKLVKQLPLENMCLETDSPALGPEKQVRNEPKNIYIAAEYIAKIKGIPVGEVIEVTTQNALKVFPKLQHFIRI</sequence>
<feature type="compositionally biased region" description="Basic residues" evidence="5">
    <location>
        <begin position="199"/>
        <end position="215"/>
    </location>
</feature>
<evidence type="ECO:0000313" key="7">
    <source>
        <dbReference type="Proteomes" id="UP000694382"/>
    </source>
</evidence>
<evidence type="ECO:0000256" key="5">
    <source>
        <dbReference type="SAM" id="MobiDB-lite"/>
    </source>
</evidence>
<feature type="region of interest" description="Disordered" evidence="5">
    <location>
        <begin position="40"/>
        <end position="69"/>
    </location>
</feature>
<evidence type="ECO:0000313" key="6">
    <source>
        <dbReference type="Ensembl" id="ENSCPVP00000015972.1"/>
    </source>
</evidence>
<dbReference type="InterPro" id="IPR032466">
    <property type="entry name" value="Metal_Hydrolase"/>
</dbReference>
<name>A0A8C3N5K6_GEOPR</name>
<dbReference type="Gene3D" id="3.20.20.140">
    <property type="entry name" value="Metal-dependent hydrolases"/>
    <property type="match status" value="1"/>
</dbReference>
<keyword evidence="2" id="KW-0479">Metal-binding</keyword>
<reference evidence="6" key="2">
    <citation type="submission" date="2025-08" db="UniProtKB">
        <authorList>
            <consortium name="Ensembl"/>
        </authorList>
    </citation>
    <scope>IDENTIFICATION</scope>
</reference>
<dbReference type="SUPFAM" id="SSF51556">
    <property type="entry name" value="Metallo-dependent hydrolases"/>
    <property type="match status" value="1"/>
</dbReference>
<dbReference type="AlphaFoldDB" id="A0A8C3N5K6"/>
<dbReference type="CDD" id="cd01310">
    <property type="entry name" value="TatD_DNAse"/>
    <property type="match status" value="1"/>
</dbReference>
<feature type="compositionally biased region" description="Low complexity" evidence="5">
    <location>
        <begin position="248"/>
        <end position="260"/>
    </location>
</feature>
<feature type="region of interest" description="Disordered" evidence="5">
    <location>
        <begin position="150"/>
        <end position="310"/>
    </location>
</feature>
<organism evidence="6 7">
    <name type="scientific">Geospiza parvula</name>
    <name type="common">Small tree-finch</name>
    <name type="synonym">Camarhynchus parvulus</name>
    <dbReference type="NCBI Taxonomy" id="87175"/>
    <lineage>
        <taxon>Eukaryota</taxon>
        <taxon>Metazoa</taxon>
        <taxon>Chordata</taxon>
        <taxon>Craniata</taxon>
        <taxon>Vertebrata</taxon>
        <taxon>Euteleostomi</taxon>
        <taxon>Archelosauria</taxon>
        <taxon>Archosauria</taxon>
        <taxon>Dinosauria</taxon>
        <taxon>Saurischia</taxon>
        <taxon>Theropoda</taxon>
        <taxon>Coelurosauria</taxon>
        <taxon>Aves</taxon>
        <taxon>Neognathae</taxon>
        <taxon>Neoaves</taxon>
        <taxon>Telluraves</taxon>
        <taxon>Australaves</taxon>
        <taxon>Passeriformes</taxon>
        <taxon>Thraupidae</taxon>
        <taxon>Camarhynchus</taxon>
    </lineage>
</organism>
<comment type="function">
    <text evidence="4">Exhibits 3'-exonuclease activities and apurinic/apyrimidinic (AP) endonuclease (in vitro). Show preferential AP endonuclease activity on double-stranded DNA substrates and 3'- exonuclease activity on single-stranded DNA.</text>
</comment>
<evidence type="ECO:0000256" key="4">
    <source>
        <dbReference type="ARBA" id="ARBA00093287"/>
    </source>
</evidence>
<dbReference type="Ensembl" id="ENSCPVT00000016683.2">
    <property type="protein sequence ID" value="ENSCPVP00000015972.1"/>
    <property type="gene ID" value="ENSCPVG00000011706.2"/>
</dbReference>
<proteinExistence type="inferred from homology"/>
<feature type="region of interest" description="Disordered" evidence="5">
    <location>
        <begin position="100"/>
        <end position="135"/>
    </location>
</feature>
<evidence type="ECO:0000256" key="2">
    <source>
        <dbReference type="ARBA" id="ARBA00022723"/>
    </source>
</evidence>
<keyword evidence="3" id="KW-0378">Hydrolase</keyword>
<dbReference type="Proteomes" id="UP000694382">
    <property type="component" value="Chromosome 3"/>
</dbReference>
<protein>
    <submittedName>
        <fullName evidence="6">Uncharacterized protein</fullName>
    </submittedName>
</protein>
<reference evidence="6" key="1">
    <citation type="submission" date="2020-02" db="EMBL/GenBank/DDBJ databases">
        <authorList>
            <person name="Enbody D E."/>
            <person name="Pettersson E M."/>
        </authorList>
    </citation>
    <scope>NUCLEOTIDE SEQUENCE [LARGE SCALE GENOMIC DNA]</scope>
</reference>
<dbReference type="InterPro" id="IPR001130">
    <property type="entry name" value="TatD-like"/>
</dbReference>
<dbReference type="PANTHER" id="PTHR46317:SF7">
    <property type="entry name" value="DEOXYRIBONUCLEASE TATDN3-RELATED"/>
    <property type="match status" value="1"/>
</dbReference>
<feature type="compositionally biased region" description="Gly residues" evidence="5">
    <location>
        <begin position="285"/>
        <end position="297"/>
    </location>
</feature>
<reference evidence="6" key="3">
    <citation type="submission" date="2025-09" db="UniProtKB">
        <authorList>
            <consortium name="Ensembl"/>
        </authorList>
    </citation>
    <scope>IDENTIFICATION</scope>
</reference>
<evidence type="ECO:0000256" key="3">
    <source>
        <dbReference type="ARBA" id="ARBA00022801"/>
    </source>
</evidence>
<dbReference type="PANTHER" id="PTHR46317">
    <property type="entry name" value="HYDROLASE OF PHP SUPERFAMILY-RELATED PROTEIN"/>
    <property type="match status" value="1"/>
</dbReference>
<comment type="similarity">
    <text evidence="1">Belongs to the metallo-dependent hydrolases superfamily. TatD-type hydrolase family.</text>
</comment>
<feature type="compositionally biased region" description="Basic and acidic residues" evidence="5">
    <location>
        <begin position="40"/>
        <end position="54"/>
    </location>
</feature>
<dbReference type="GO" id="GO:0046872">
    <property type="term" value="F:metal ion binding"/>
    <property type="evidence" value="ECO:0007669"/>
    <property type="project" value="UniProtKB-KW"/>
</dbReference>
<accession>A0A8C3N5K6</accession>
<dbReference type="Pfam" id="PF01026">
    <property type="entry name" value="TatD_DNase"/>
    <property type="match status" value="1"/>
</dbReference>
<dbReference type="GO" id="GO:0016788">
    <property type="term" value="F:hydrolase activity, acting on ester bonds"/>
    <property type="evidence" value="ECO:0007669"/>
    <property type="project" value="InterPro"/>
</dbReference>